<reference evidence="7" key="1">
    <citation type="submission" date="2016-11" db="EMBL/GenBank/DDBJ databases">
        <authorList>
            <person name="Varghese N."/>
            <person name="Submissions S."/>
        </authorList>
    </citation>
    <scope>NUCLEOTIDE SEQUENCE [LARGE SCALE GENOMIC DNA]</scope>
    <source>
        <strain evidence="7">DSM 100564</strain>
    </source>
</reference>
<dbReference type="OrthoDB" id="9807558at2"/>
<evidence type="ECO:0000313" key="7">
    <source>
        <dbReference type="Proteomes" id="UP000183982"/>
    </source>
</evidence>
<dbReference type="PANTHER" id="PTHR30136">
    <property type="entry name" value="HELIX-TURN-HELIX TRANSCRIPTIONAL REGULATOR, ICLR FAMILY"/>
    <property type="match status" value="1"/>
</dbReference>
<dbReference type="PANTHER" id="PTHR30136:SF33">
    <property type="entry name" value="TRANSCRIPTIONAL REGULATORY PROTEIN"/>
    <property type="match status" value="1"/>
</dbReference>
<dbReference type="Gene3D" id="3.30.450.40">
    <property type="match status" value="1"/>
</dbReference>
<evidence type="ECO:0000256" key="1">
    <source>
        <dbReference type="ARBA" id="ARBA00023015"/>
    </source>
</evidence>
<keyword evidence="7" id="KW-1185">Reference proteome</keyword>
<dbReference type="InterPro" id="IPR050707">
    <property type="entry name" value="HTH_MetabolicPath_Reg"/>
</dbReference>
<accession>A0A1M6I874</accession>
<dbReference type="STRING" id="1470563.SAMN05444000_10722"/>
<evidence type="ECO:0000259" key="5">
    <source>
        <dbReference type="PROSITE" id="PS51078"/>
    </source>
</evidence>
<dbReference type="Pfam" id="PF09339">
    <property type="entry name" value="HTH_IclR"/>
    <property type="match status" value="1"/>
</dbReference>
<sequence>MVGTDRDMRFSSTLARGLAVLRAFRPSDDGLGNQVISERTGIPKPTVCRLTKTLCADGYLTQGKRNDKYRLGPAALALGQIAGASFGFVDEATPVMQALANKTGVLVGIAIRDEDHMLMCKTWTPDATGREWMDVGYRMPISSSSSGRAFLAGLTDAAMSVVSEQIEPKSVAQMMSARQDARRELAESGFICVSGEAHYSQTIHAVAVPYCPAGMGAPVAFLAGAAVADVDEHQMRNVIGSELARSVIALKAK</sequence>
<feature type="domain" description="IclR-ED" evidence="5">
    <location>
        <begin position="74"/>
        <end position="253"/>
    </location>
</feature>
<dbReference type="Proteomes" id="UP000183982">
    <property type="component" value="Unassembled WGS sequence"/>
</dbReference>
<dbReference type="InterPro" id="IPR036388">
    <property type="entry name" value="WH-like_DNA-bd_sf"/>
</dbReference>
<dbReference type="SUPFAM" id="SSF46785">
    <property type="entry name" value="Winged helix' DNA-binding domain"/>
    <property type="match status" value="1"/>
</dbReference>
<dbReference type="GO" id="GO:0003677">
    <property type="term" value="F:DNA binding"/>
    <property type="evidence" value="ECO:0007669"/>
    <property type="project" value="UniProtKB-KW"/>
</dbReference>
<evidence type="ECO:0000313" key="6">
    <source>
        <dbReference type="EMBL" id="SHJ30671.1"/>
    </source>
</evidence>
<organism evidence="6 7">
    <name type="scientific">Shimia gijangensis</name>
    <dbReference type="NCBI Taxonomy" id="1470563"/>
    <lineage>
        <taxon>Bacteria</taxon>
        <taxon>Pseudomonadati</taxon>
        <taxon>Pseudomonadota</taxon>
        <taxon>Alphaproteobacteria</taxon>
        <taxon>Rhodobacterales</taxon>
        <taxon>Roseobacteraceae</taxon>
    </lineage>
</organism>
<feature type="domain" description="HTH iclR-type" evidence="4">
    <location>
        <begin position="11"/>
        <end position="73"/>
    </location>
</feature>
<dbReference type="SUPFAM" id="SSF55781">
    <property type="entry name" value="GAF domain-like"/>
    <property type="match status" value="1"/>
</dbReference>
<protein>
    <submittedName>
        <fullName evidence="6">DNA-binding transcriptional regulator, IclR family</fullName>
    </submittedName>
</protein>
<keyword evidence="3" id="KW-0804">Transcription</keyword>
<evidence type="ECO:0000256" key="3">
    <source>
        <dbReference type="ARBA" id="ARBA00023163"/>
    </source>
</evidence>
<dbReference type="InterPro" id="IPR005471">
    <property type="entry name" value="Tscrpt_reg_IclR_N"/>
</dbReference>
<dbReference type="SMART" id="SM00346">
    <property type="entry name" value="HTH_ICLR"/>
    <property type="match status" value="1"/>
</dbReference>
<dbReference type="PROSITE" id="PS51078">
    <property type="entry name" value="ICLR_ED"/>
    <property type="match status" value="1"/>
</dbReference>
<evidence type="ECO:0000256" key="2">
    <source>
        <dbReference type="ARBA" id="ARBA00023125"/>
    </source>
</evidence>
<dbReference type="InterPro" id="IPR014757">
    <property type="entry name" value="Tscrpt_reg_IclR_C"/>
</dbReference>
<dbReference type="GO" id="GO:0003700">
    <property type="term" value="F:DNA-binding transcription factor activity"/>
    <property type="evidence" value="ECO:0007669"/>
    <property type="project" value="TreeGrafter"/>
</dbReference>
<keyword evidence="1" id="KW-0805">Transcription regulation</keyword>
<dbReference type="GO" id="GO:0045892">
    <property type="term" value="P:negative regulation of DNA-templated transcription"/>
    <property type="evidence" value="ECO:0007669"/>
    <property type="project" value="TreeGrafter"/>
</dbReference>
<evidence type="ECO:0000259" key="4">
    <source>
        <dbReference type="PROSITE" id="PS51077"/>
    </source>
</evidence>
<dbReference type="EMBL" id="FQZQ01000007">
    <property type="protein sequence ID" value="SHJ30671.1"/>
    <property type="molecule type" value="Genomic_DNA"/>
</dbReference>
<keyword evidence="2 6" id="KW-0238">DNA-binding</keyword>
<gene>
    <name evidence="6" type="ORF">SAMN05444000_10722</name>
</gene>
<proteinExistence type="predicted"/>
<dbReference type="InterPro" id="IPR036390">
    <property type="entry name" value="WH_DNA-bd_sf"/>
</dbReference>
<dbReference type="AlphaFoldDB" id="A0A1M6I874"/>
<dbReference type="PROSITE" id="PS51077">
    <property type="entry name" value="HTH_ICLR"/>
    <property type="match status" value="1"/>
</dbReference>
<dbReference type="Gene3D" id="1.10.10.10">
    <property type="entry name" value="Winged helix-like DNA-binding domain superfamily/Winged helix DNA-binding domain"/>
    <property type="match status" value="1"/>
</dbReference>
<dbReference type="Pfam" id="PF01614">
    <property type="entry name" value="IclR_C"/>
    <property type="match status" value="1"/>
</dbReference>
<dbReference type="RefSeq" id="WP_073251312.1">
    <property type="nucleotide sequence ID" value="NZ_FQZQ01000007.1"/>
</dbReference>
<name>A0A1M6I874_9RHOB</name>
<dbReference type="InterPro" id="IPR029016">
    <property type="entry name" value="GAF-like_dom_sf"/>
</dbReference>